<dbReference type="Pfam" id="PF19493">
    <property type="entry name" value="Trypco1"/>
    <property type="match status" value="1"/>
</dbReference>
<dbReference type="Proteomes" id="UP001183246">
    <property type="component" value="Unassembled WGS sequence"/>
</dbReference>
<dbReference type="RefSeq" id="WP_311705954.1">
    <property type="nucleotide sequence ID" value="NZ_JAVREL010000011.1"/>
</dbReference>
<comment type="caution">
    <text evidence="2">The sequence shown here is derived from an EMBL/GenBank/DDBJ whole genome shotgun (WGS) entry which is preliminary data.</text>
</comment>
<evidence type="ECO:0000313" key="2">
    <source>
        <dbReference type="EMBL" id="MDT0344830.1"/>
    </source>
</evidence>
<feature type="domain" description="Trypsin-co-occurring" evidence="1">
    <location>
        <begin position="11"/>
        <end position="110"/>
    </location>
</feature>
<protein>
    <submittedName>
        <fullName evidence="2">CU044_2847 family protein</fullName>
    </submittedName>
</protein>
<dbReference type="EMBL" id="JAVREL010000011">
    <property type="protein sequence ID" value="MDT0344830.1"/>
    <property type="molecule type" value="Genomic_DNA"/>
</dbReference>
<name>A0ABU2MTH4_9ACTN</name>
<evidence type="ECO:0000259" key="1">
    <source>
        <dbReference type="Pfam" id="PF19493"/>
    </source>
</evidence>
<evidence type="ECO:0000313" key="3">
    <source>
        <dbReference type="Proteomes" id="UP001183246"/>
    </source>
</evidence>
<sequence length="115" mass="12401">MRVVELPLSDDGGEHVLVQVRETDPDAEPGVVRVGRAGEPPIGRAARSLDAMLGVVHPVAERFVARFSGMEQPPDEISLDFGISLSAEADVLIATTSGEANFSVTLTWHRRQDQP</sequence>
<organism evidence="2 3">
    <name type="scientific">Streptomyces litchfieldiae</name>
    <dbReference type="NCBI Taxonomy" id="3075543"/>
    <lineage>
        <taxon>Bacteria</taxon>
        <taxon>Bacillati</taxon>
        <taxon>Actinomycetota</taxon>
        <taxon>Actinomycetes</taxon>
        <taxon>Kitasatosporales</taxon>
        <taxon>Streptomycetaceae</taxon>
        <taxon>Streptomyces</taxon>
    </lineage>
</organism>
<dbReference type="InterPro" id="IPR045794">
    <property type="entry name" value="Trypco1"/>
</dbReference>
<gene>
    <name evidence="2" type="ORF">RM590_19765</name>
</gene>
<accession>A0ABU2MTH4</accession>
<proteinExistence type="predicted"/>
<reference evidence="3" key="1">
    <citation type="submission" date="2023-07" db="EMBL/GenBank/DDBJ databases">
        <title>30 novel species of actinomycetes from the DSMZ collection.</title>
        <authorList>
            <person name="Nouioui I."/>
        </authorList>
    </citation>
    <scope>NUCLEOTIDE SEQUENCE [LARGE SCALE GENOMIC DNA]</scope>
    <source>
        <strain evidence="3">DSM 44938</strain>
    </source>
</reference>
<keyword evidence="3" id="KW-1185">Reference proteome</keyword>
<dbReference type="NCBIfam" id="NF041216">
    <property type="entry name" value="CU044_2847_fam"/>
    <property type="match status" value="1"/>
</dbReference>